<evidence type="ECO:0000313" key="2">
    <source>
        <dbReference type="EMBL" id="MBC2907549.1"/>
    </source>
</evidence>
<protein>
    <submittedName>
        <fullName evidence="2">Uncharacterized protein</fullName>
    </submittedName>
</protein>
<dbReference type="EMBL" id="JACMSF010000081">
    <property type="protein sequence ID" value="MBC2907549.1"/>
    <property type="molecule type" value="Genomic_DNA"/>
</dbReference>
<comment type="caution">
    <text evidence="2">The sequence shown here is derived from an EMBL/GenBank/DDBJ whole genome shotgun (WGS) entry which is preliminary data.</text>
</comment>
<feature type="compositionally biased region" description="Low complexity" evidence="1">
    <location>
        <begin position="24"/>
        <end position="40"/>
    </location>
</feature>
<dbReference type="RefSeq" id="WP_186287495.1">
    <property type="nucleotide sequence ID" value="NZ_JACMSF010000081.1"/>
</dbReference>
<dbReference type="Proteomes" id="UP000584670">
    <property type="component" value="Unassembled WGS sequence"/>
</dbReference>
<evidence type="ECO:0000313" key="3">
    <source>
        <dbReference type="Proteomes" id="UP000584670"/>
    </source>
</evidence>
<reference evidence="2 3" key="1">
    <citation type="submission" date="2020-08" db="EMBL/GenBank/DDBJ databases">
        <title>Streptomyces sp. PSKA01 genome sequencing and assembly.</title>
        <authorList>
            <person name="Mandal S."/>
            <person name="Maiti P.K."/>
            <person name="Das P."/>
        </authorList>
    </citation>
    <scope>NUCLEOTIDE SEQUENCE [LARGE SCALE GENOMIC DNA]</scope>
    <source>
        <strain evidence="2 3">PSKA01</strain>
    </source>
</reference>
<name>A0A7X1JC58_9ACTN</name>
<dbReference type="AlphaFoldDB" id="A0A7X1JC58"/>
<organism evidence="2 3">
    <name type="scientific">Streptomyces cupreus</name>
    <dbReference type="NCBI Taxonomy" id="2759956"/>
    <lineage>
        <taxon>Bacteria</taxon>
        <taxon>Bacillati</taxon>
        <taxon>Actinomycetota</taxon>
        <taxon>Actinomycetes</taxon>
        <taxon>Kitasatosporales</taxon>
        <taxon>Streptomycetaceae</taxon>
        <taxon>Streptomyces</taxon>
    </lineage>
</organism>
<feature type="region of interest" description="Disordered" evidence="1">
    <location>
        <begin position="24"/>
        <end position="53"/>
    </location>
</feature>
<accession>A0A7X1JC58</accession>
<keyword evidence="3" id="KW-1185">Reference proteome</keyword>
<gene>
    <name evidence="2" type="ORF">H4N64_39765</name>
</gene>
<evidence type="ECO:0000256" key="1">
    <source>
        <dbReference type="SAM" id="MobiDB-lite"/>
    </source>
</evidence>
<proteinExistence type="predicted"/>
<sequence length="134" mass="13096">MTTGSDAGSGPGGQGHISIGVMTGGAAAAGPGARAVDASARTATARPSDSLDAPPELLAAVRTLREHLRTLTPTDETAEVDEALAALEGDLDRTGRAARGQLEWLAARLNAGATALAGLASAAAVAQTLSGLLG</sequence>